<evidence type="ECO:0000259" key="19">
    <source>
        <dbReference type="SMART" id="SM00482"/>
    </source>
</evidence>
<dbReference type="FunFam" id="1.20.1060.10:FF:000001">
    <property type="entry name" value="DNA polymerase I"/>
    <property type="match status" value="1"/>
</dbReference>
<reference evidence="20 21" key="1">
    <citation type="submission" date="2016-10" db="EMBL/GenBank/DDBJ databases">
        <authorList>
            <person name="de Groot N.N."/>
        </authorList>
    </citation>
    <scope>NUCLEOTIDE SEQUENCE [LARGE SCALE GENOMIC DNA]</scope>
    <source>
        <strain evidence="20 21">DSM 12130</strain>
    </source>
</reference>
<evidence type="ECO:0000256" key="15">
    <source>
        <dbReference type="NCBIfam" id="TIGR00593"/>
    </source>
</evidence>
<dbReference type="STRING" id="91360.SAMN05660330_02206"/>
<dbReference type="Gene3D" id="1.20.1060.10">
    <property type="entry name" value="Taq DNA Polymerase, Chain T, domain 4"/>
    <property type="match status" value="1"/>
</dbReference>
<dbReference type="Gene3D" id="1.10.150.20">
    <property type="entry name" value="5' to 3' exonuclease, C-terminal subdomain"/>
    <property type="match status" value="2"/>
</dbReference>
<keyword evidence="6 16" id="KW-0235">DNA replication</keyword>
<comment type="similarity">
    <text evidence="1 16">Belongs to the DNA polymerase type-A family.</text>
</comment>
<dbReference type="FunFam" id="3.40.50.1010:FF:000001">
    <property type="entry name" value="DNA polymerase I"/>
    <property type="match status" value="1"/>
</dbReference>
<dbReference type="CDD" id="cd09859">
    <property type="entry name" value="PIN_53EXO"/>
    <property type="match status" value="1"/>
</dbReference>
<dbReference type="InterPro" id="IPR002421">
    <property type="entry name" value="5-3_exonuclease"/>
</dbReference>
<gene>
    <name evidence="16" type="primary">polA</name>
    <name evidence="20" type="ORF">SAMN05660330_02206</name>
</gene>
<evidence type="ECO:0000256" key="6">
    <source>
        <dbReference type="ARBA" id="ARBA00022705"/>
    </source>
</evidence>
<dbReference type="SUPFAM" id="SSF56672">
    <property type="entry name" value="DNA/RNA polymerases"/>
    <property type="match status" value="1"/>
</dbReference>
<dbReference type="Gene3D" id="3.30.70.370">
    <property type="match status" value="1"/>
</dbReference>
<dbReference type="Pfam" id="PF00476">
    <property type="entry name" value="DNA_pol_A"/>
    <property type="match status" value="1"/>
</dbReference>
<dbReference type="RefSeq" id="WP_092222748.1">
    <property type="nucleotide sequence ID" value="NZ_FNJI01000014.1"/>
</dbReference>
<dbReference type="CDD" id="cd08637">
    <property type="entry name" value="DNA_pol_A_pol_I_C"/>
    <property type="match status" value="1"/>
</dbReference>
<keyword evidence="5 16" id="KW-0548">Nucleotidyltransferase</keyword>
<evidence type="ECO:0000259" key="17">
    <source>
        <dbReference type="SMART" id="SM00474"/>
    </source>
</evidence>
<dbReference type="OrthoDB" id="9806424at2"/>
<dbReference type="AlphaFoldDB" id="A0A1H0R7I2"/>
<dbReference type="PROSITE" id="PS00447">
    <property type="entry name" value="DNA_POLYMERASE_A"/>
    <property type="match status" value="1"/>
</dbReference>
<keyword evidence="11 16" id="KW-0239">DNA-directed DNA polymerase</keyword>
<dbReference type="InterPro" id="IPR002562">
    <property type="entry name" value="3'-5'_exonuclease_dom"/>
</dbReference>
<dbReference type="Pfam" id="PF01612">
    <property type="entry name" value="DNA_pol_A_exo1"/>
    <property type="match status" value="1"/>
</dbReference>
<keyword evidence="10 16" id="KW-0269">Exonuclease</keyword>
<dbReference type="InterPro" id="IPR020045">
    <property type="entry name" value="DNA_polI_H3TH"/>
</dbReference>
<evidence type="ECO:0000313" key="20">
    <source>
        <dbReference type="EMBL" id="SDP25451.1"/>
    </source>
</evidence>
<protein>
    <recommendedName>
        <fullName evidence="3 15">DNA polymerase I</fullName>
        <ecNumber evidence="2 15">2.7.7.7</ecNumber>
    </recommendedName>
</protein>
<dbReference type="GO" id="GO:0006261">
    <property type="term" value="P:DNA-templated DNA replication"/>
    <property type="evidence" value="ECO:0007669"/>
    <property type="project" value="UniProtKB-UniRule"/>
</dbReference>
<keyword evidence="7" id="KW-0540">Nuclease</keyword>
<name>A0A1H0R7I2_9BACT</name>
<evidence type="ECO:0000259" key="18">
    <source>
        <dbReference type="SMART" id="SM00475"/>
    </source>
</evidence>
<dbReference type="InterPro" id="IPR012337">
    <property type="entry name" value="RNaseH-like_sf"/>
</dbReference>
<keyword evidence="9 16" id="KW-0378">Hydrolase</keyword>
<dbReference type="NCBIfam" id="NF004397">
    <property type="entry name" value="PRK05755.1"/>
    <property type="match status" value="1"/>
</dbReference>
<dbReference type="InterPro" id="IPR029060">
    <property type="entry name" value="PIN-like_dom_sf"/>
</dbReference>
<comment type="function">
    <text evidence="16">In addition to polymerase activity, this DNA polymerase exhibits 3'-5' and 5'-3' exonuclease activity.</text>
</comment>
<dbReference type="SMART" id="SM00482">
    <property type="entry name" value="POLAc"/>
    <property type="match status" value="1"/>
</dbReference>
<keyword evidence="8 16" id="KW-0227">DNA damage</keyword>
<dbReference type="InterPro" id="IPR036397">
    <property type="entry name" value="RNaseH_sf"/>
</dbReference>
<evidence type="ECO:0000256" key="5">
    <source>
        <dbReference type="ARBA" id="ARBA00022695"/>
    </source>
</evidence>
<dbReference type="SUPFAM" id="SSF47807">
    <property type="entry name" value="5' to 3' exonuclease, C-terminal subdomain"/>
    <property type="match status" value="1"/>
</dbReference>
<evidence type="ECO:0000256" key="1">
    <source>
        <dbReference type="ARBA" id="ARBA00007705"/>
    </source>
</evidence>
<dbReference type="GO" id="GO:0008409">
    <property type="term" value="F:5'-3' exonuclease activity"/>
    <property type="evidence" value="ECO:0007669"/>
    <property type="project" value="UniProtKB-UniRule"/>
</dbReference>
<dbReference type="InterPro" id="IPR018320">
    <property type="entry name" value="DNA_polymerase_1"/>
</dbReference>
<dbReference type="InterPro" id="IPR001098">
    <property type="entry name" value="DNA-dir_DNA_pol_A_palm_dom"/>
</dbReference>
<evidence type="ECO:0000313" key="21">
    <source>
        <dbReference type="Proteomes" id="UP000199073"/>
    </source>
</evidence>
<dbReference type="EC" id="2.7.7.7" evidence="2 15"/>
<dbReference type="PANTHER" id="PTHR10133">
    <property type="entry name" value="DNA POLYMERASE I"/>
    <property type="match status" value="1"/>
</dbReference>
<dbReference type="FunFam" id="1.10.150.20:FF:000003">
    <property type="entry name" value="DNA polymerase I"/>
    <property type="match status" value="1"/>
</dbReference>
<dbReference type="SMART" id="SM00475">
    <property type="entry name" value="53EXOc"/>
    <property type="match status" value="1"/>
</dbReference>
<dbReference type="GO" id="GO:0003887">
    <property type="term" value="F:DNA-directed DNA polymerase activity"/>
    <property type="evidence" value="ECO:0007669"/>
    <property type="project" value="UniProtKB-UniRule"/>
</dbReference>
<dbReference type="Gene3D" id="3.40.50.1010">
    <property type="entry name" value="5'-nuclease"/>
    <property type="match status" value="1"/>
</dbReference>
<dbReference type="PRINTS" id="PR00868">
    <property type="entry name" value="DNAPOLI"/>
</dbReference>
<accession>A0A1H0R7I2</accession>
<evidence type="ECO:0000256" key="4">
    <source>
        <dbReference type="ARBA" id="ARBA00022679"/>
    </source>
</evidence>
<dbReference type="SMART" id="SM00279">
    <property type="entry name" value="HhH2"/>
    <property type="match status" value="1"/>
</dbReference>
<evidence type="ECO:0000256" key="2">
    <source>
        <dbReference type="ARBA" id="ARBA00012417"/>
    </source>
</evidence>
<dbReference type="InterPro" id="IPR019760">
    <property type="entry name" value="DNA-dir_DNA_pol_A_CS"/>
</dbReference>
<proteinExistence type="inferred from homology"/>
<dbReference type="SMART" id="SM00474">
    <property type="entry name" value="35EXOc"/>
    <property type="match status" value="1"/>
</dbReference>
<evidence type="ECO:0000256" key="3">
    <source>
        <dbReference type="ARBA" id="ARBA00020311"/>
    </source>
</evidence>
<organism evidence="20 21">
    <name type="scientific">Desulforhopalus singaporensis</name>
    <dbReference type="NCBI Taxonomy" id="91360"/>
    <lineage>
        <taxon>Bacteria</taxon>
        <taxon>Pseudomonadati</taxon>
        <taxon>Thermodesulfobacteriota</taxon>
        <taxon>Desulfobulbia</taxon>
        <taxon>Desulfobulbales</taxon>
        <taxon>Desulfocapsaceae</taxon>
        <taxon>Desulforhopalus</taxon>
    </lineage>
</organism>
<evidence type="ECO:0000256" key="8">
    <source>
        <dbReference type="ARBA" id="ARBA00022763"/>
    </source>
</evidence>
<dbReference type="NCBIfam" id="TIGR00593">
    <property type="entry name" value="pola"/>
    <property type="match status" value="1"/>
</dbReference>
<dbReference type="InterPro" id="IPR020046">
    <property type="entry name" value="5-3_exonucl_a-hlix_arch_N"/>
</dbReference>
<dbReference type="SUPFAM" id="SSF88723">
    <property type="entry name" value="PIN domain-like"/>
    <property type="match status" value="1"/>
</dbReference>
<dbReference type="Pfam" id="PF02739">
    <property type="entry name" value="5_3_exonuc_N"/>
    <property type="match status" value="1"/>
</dbReference>
<dbReference type="GO" id="GO:0003677">
    <property type="term" value="F:DNA binding"/>
    <property type="evidence" value="ECO:0007669"/>
    <property type="project" value="UniProtKB-UniRule"/>
</dbReference>
<evidence type="ECO:0000256" key="10">
    <source>
        <dbReference type="ARBA" id="ARBA00022839"/>
    </source>
</evidence>
<dbReference type="Pfam" id="PF01367">
    <property type="entry name" value="5_3_exonuc"/>
    <property type="match status" value="1"/>
</dbReference>
<feature type="domain" description="3'-5' exonuclease" evidence="17">
    <location>
        <begin position="292"/>
        <end position="481"/>
    </location>
</feature>
<evidence type="ECO:0000256" key="7">
    <source>
        <dbReference type="ARBA" id="ARBA00022722"/>
    </source>
</evidence>
<feature type="domain" description="DNA-directed DNA polymerase family A palm" evidence="19">
    <location>
        <begin position="648"/>
        <end position="854"/>
    </location>
</feature>
<evidence type="ECO:0000256" key="9">
    <source>
        <dbReference type="ARBA" id="ARBA00022801"/>
    </source>
</evidence>
<dbReference type="InterPro" id="IPR043502">
    <property type="entry name" value="DNA/RNA_pol_sf"/>
</dbReference>
<sequence length="888" mass="99521">MKNQLYLIDGSAYIYRAYHAIAPLSNSRGTATHAILGFVNMVNRLLRERKPEYMAIAFDSKGEVFRHQLYRDYKANRPTMPADLQEQIPYIKQFVEATNIMMLETPGVEADDIIASVVDFFTSPENEVVVVSGDKDLLQLAGDSVTIYDPMKEKVIDAEGVMDKYGVSVAQLLDYFALVGDSSDNIPGVPGVGPKTAQKLIQGHGSLDGLYDNVAGLKKSKMKEKIIANKEQAYLSKTLIDLKRDVEIPKDLTAYHVVEPDQEKLYNLYAELEFTNLLKGVDLSTRIDTSGFVSVRSEDQLQGLKEELDQADILVIDTETTSLVARKARLVGISLCTTLEKAYYLPVGHRDEAGNLEPDQLGEEVVLQFLKPYLQSEHLLKVGHNIKYDFTVLFTSGIELKGKIADTLIAAYLNESGGRSLKLDDLCLAKGFKLTPFSEVVGGDKREDCFSYVSIEDATDYSCEDVYGTLMLWQEFEAEMDKKGVVDLFWNVEMKVLPILAHMEMAGICVDSNVLQRLKIEFGEKLQGLEKNIHDLAGREFNINSPQQLGTILFEELGLPHGRKTKTGFSTDVKVLEKLARKHDLPARVLAYRTTAKLLSTYVDKLSQLKDDRTGRIHTSFNQAVTATGRLSSSEPNLQNIPIRTEEGRSIREAFVPQENKIFLSADYSQIDLRVLAHYSGDRALINAFRSGEDIHARTAAEIFGVSSLLVNDEMRRVAKSINFGIVYGMSAFGLSNQLDISRKDAQRFIDRYFNLYTGVQDFMRDIVARAKEEGRVTTLLGRTRTVADIHSKNRVQREFAERMAINTPIQGTAADIIKLAMIECQKAIDENGFSAKMLLQIHDELVFELPEDEVEQMRPVVARAMENVIDLEVPLVVNFELGHSLAK</sequence>
<dbReference type="EMBL" id="FNJI01000014">
    <property type="protein sequence ID" value="SDP25451.1"/>
    <property type="molecule type" value="Genomic_DNA"/>
</dbReference>
<dbReference type="InterPro" id="IPR036279">
    <property type="entry name" value="5-3_exonuclease_C_sf"/>
</dbReference>
<dbReference type="SUPFAM" id="SSF53098">
    <property type="entry name" value="Ribonuclease H-like"/>
    <property type="match status" value="1"/>
</dbReference>
<keyword evidence="4 16" id="KW-0808">Transferase</keyword>
<dbReference type="GO" id="GO:0006302">
    <property type="term" value="P:double-strand break repair"/>
    <property type="evidence" value="ECO:0007669"/>
    <property type="project" value="TreeGrafter"/>
</dbReference>
<evidence type="ECO:0000256" key="11">
    <source>
        <dbReference type="ARBA" id="ARBA00022932"/>
    </source>
</evidence>
<keyword evidence="13 16" id="KW-0234">DNA repair</keyword>
<dbReference type="InterPro" id="IPR002298">
    <property type="entry name" value="DNA_polymerase_A"/>
</dbReference>
<keyword evidence="21" id="KW-1185">Reference proteome</keyword>
<dbReference type="FunFam" id="1.10.150.20:FF:000002">
    <property type="entry name" value="DNA polymerase I"/>
    <property type="match status" value="1"/>
</dbReference>
<dbReference type="PANTHER" id="PTHR10133:SF27">
    <property type="entry name" value="DNA POLYMERASE NU"/>
    <property type="match status" value="1"/>
</dbReference>
<keyword evidence="12 16" id="KW-0238">DNA-binding</keyword>
<evidence type="ECO:0000256" key="14">
    <source>
        <dbReference type="ARBA" id="ARBA00049244"/>
    </source>
</evidence>
<evidence type="ECO:0000256" key="12">
    <source>
        <dbReference type="ARBA" id="ARBA00023125"/>
    </source>
</evidence>
<feature type="domain" description="5'-3' exonuclease" evidence="18">
    <location>
        <begin position="1"/>
        <end position="258"/>
    </location>
</feature>
<dbReference type="Proteomes" id="UP000199073">
    <property type="component" value="Unassembled WGS sequence"/>
</dbReference>
<evidence type="ECO:0000256" key="16">
    <source>
        <dbReference type="RuleBase" id="RU004460"/>
    </source>
</evidence>
<comment type="catalytic activity">
    <reaction evidence="14 16">
        <text>DNA(n) + a 2'-deoxyribonucleoside 5'-triphosphate = DNA(n+1) + diphosphate</text>
        <dbReference type="Rhea" id="RHEA:22508"/>
        <dbReference type="Rhea" id="RHEA-COMP:17339"/>
        <dbReference type="Rhea" id="RHEA-COMP:17340"/>
        <dbReference type="ChEBI" id="CHEBI:33019"/>
        <dbReference type="ChEBI" id="CHEBI:61560"/>
        <dbReference type="ChEBI" id="CHEBI:173112"/>
        <dbReference type="EC" id="2.7.7.7"/>
    </reaction>
</comment>
<dbReference type="InterPro" id="IPR008918">
    <property type="entry name" value="HhH2"/>
</dbReference>
<dbReference type="Gene3D" id="3.30.420.10">
    <property type="entry name" value="Ribonuclease H-like superfamily/Ribonuclease H"/>
    <property type="match status" value="1"/>
</dbReference>
<dbReference type="CDD" id="cd06139">
    <property type="entry name" value="DNA_polA_I_Ecoli_like_exo"/>
    <property type="match status" value="1"/>
</dbReference>
<dbReference type="CDD" id="cd09898">
    <property type="entry name" value="H3TH_53EXO"/>
    <property type="match status" value="1"/>
</dbReference>
<dbReference type="GO" id="GO:0008408">
    <property type="term" value="F:3'-5' exonuclease activity"/>
    <property type="evidence" value="ECO:0007669"/>
    <property type="project" value="UniProtKB-UniRule"/>
</dbReference>
<evidence type="ECO:0000256" key="13">
    <source>
        <dbReference type="ARBA" id="ARBA00023204"/>
    </source>
</evidence>